<evidence type="ECO:0000313" key="3">
    <source>
        <dbReference type="Proteomes" id="UP001338125"/>
    </source>
</evidence>
<evidence type="ECO:0000256" key="1">
    <source>
        <dbReference type="SAM" id="SignalP"/>
    </source>
</evidence>
<feature type="chain" id="PRO_5045437430" evidence="1">
    <location>
        <begin position="18"/>
        <end position="126"/>
    </location>
</feature>
<keyword evidence="1" id="KW-0732">Signal</keyword>
<evidence type="ECO:0000313" key="2">
    <source>
        <dbReference type="EMBL" id="KAK5989697.1"/>
    </source>
</evidence>
<comment type="caution">
    <text evidence="2">The sequence shown here is derived from an EMBL/GenBank/DDBJ whole genome shotgun (WGS) entry which is preliminary data.</text>
</comment>
<accession>A0ABR0SBZ6</accession>
<reference evidence="2 3" key="1">
    <citation type="submission" date="2024-01" db="EMBL/GenBank/DDBJ databases">
        <title>Complete genome of Cladobotryum mycophilum ATHUM6906.</title>
        <authorList>
            <person name="Christinaki A.C."/>
            <person name="Myridakis A.I."/>
            <person name="Kouvelis V.N."/>
        </authorList>
    </citation>
    <scope>NUCLEOTIDE SEQUENCE [LARGE SCALE GENOMIC DNA]</scope>
    <source>
        <strain evidence="2 3">ATHUM6906</strain>
    </source>
</reference>
<keyword evidence="3" id="KW-1185">Reference proteome</keyword>
<feature type="signal peptide" evidence="1">
    <location>
        <begin position="1"/>
        <end position="17"/>
    </location>
</feature>
<protein>
    <submittedName>
        <fullName evidence="2">Uncharacterized protein</fullName>
    </submittedName>
</protein>
<dbReference type="Proteomes" id="UP001338125">
    <property type="component" value="Unassembled WGS sequence"/>
</dbReference>
<sequence length="126" mass="13778">MKLYTILAPLLVTATLAAPTDDLDPEIKRIGICIRTSITDAINALMPNQKDTVKYCFERLSGRVEDVITQALRGKPVNSDLALVGLVTNIELCLLQLGLLPDEEKLTLGGLYHLAEDAKKCLVSEE</sequence>
<dbReference type="EMBL" id="JAVFKD010000014">
    <property type="protein sequence ID" value="KAK5989697.1"/>
    <property type="molecule type" value="Genomic_DNA"/>
</dbReference>
<organism evidence="2 3">
    <name type="scientific">Cladobotryum mycophilum</name>
    <dbReference type="NCBI Taxonomy" id="491253"/>
    <lineage>
        <taxon>Eukaryota</taxon>
        <taxon>Fungi</taxon>
        <taxon>Dikarya</taxon>
        <taxon>Ascomycota</taxon>
        <taxon>Pezizomycotina</taxon>
        <taxon>Sordariomycetes</taxon>
        <taxon>Hypocreomycetidae</taxon>
        <taxon>Hypocreales</taxon>
        <taxon>Hypocreaceae</taxon>
        <taxon>Cladobotryum</taxon>
    </lineage>
</organism>
<gene>
    <name evidence="2" type="ORF">PT974_07953</name>
</gene>
<name>A0ABR0SBZ6_9HYPO</name>
<proteinExistence type="predicted"/>